<protein>
    <recommendedName>
        <fullName evidence="17">Glutamate synthase [NADPH] large chain</fullName>
        <ecNumber evidence="4">1.4.1.13</ecNumber>
    </recommendedName>
    <alternativeName>
        <fullName evidence="18">Glutamate synthase subunit alpha</fullName>
    </alternativeName>
</protein>
<comment type="cofactor">
    <cofactor evidence="2">
        <name>[3Fe-4S] cluster</name>
        <dbReference type="ChEBI" id="CHEBI:21137"/>
    </cofactor>
</comment>
<evidence type="ECO:0000256" key="1">
    <source>
        <dbReference type="ARBA" id="ARBA00001917"/>
    </source>
</evidence>
<organism evidence="20 21">
    <name type="scientific">Ectothiorhodospira haloalkaliphila</name>
    <dbReference type="NCBI Taxonomy" id="421628"/>
    <lineage>
        <taxon>Bacteria</taxon>
        <taxon>Pseudomonadati</taxon>
        <taxon>Pseudomonadota</taxon>
        <taxon>Gammaproteobacteria</taxon>
        <taxon>Chromatiales</taxon>
        <taxon>Ectothiorhodospiraceae</taxon>
        <taxon>Ectothiorhodospira</taxon>
    </lineage>
</organism>
<evidence type="ECO:0000256" key="8">
    <source>
        <dbReference type="ARBA" id="ARBA00022723"/>
    </source>
</evidence>
<keyword evidence="5" id="KW-0028">Amino-acid biosynthesis</keyword>
<keyword evidence="8" id="KW-0479">Metal-binding</keyword>
<evidence type="ECO:0000256" key="9">
    <source>
        <dbReference type="ARBA" id="ARBA00022962"/>
    </source>
</evidence>
<evidence type="ECO:0000256" key="15">
    <source>
        <dbReference type="ARBA" id="ARBA00037898"/>
    </source>
</evidence>
<dbReference type="InterPro" id="IPR002932">
    <property type="entry name" value="Glu_synthdom"/>
</dbReference>
<accession>W8LA26</accession>
<evidence type="ECO:0000256" key="6">
    <source>
        <dbReference type="ARBA" id="ARBA00022630"/>
    </source>
</evidence>
<dbReference type="InterPro" id="IPR013785">
    <property type="entry name" value="Aldolase_TIM"/>
</dbReference>
<keyword evidence="11" id="KW-0408">Iron</keyword>
<evidence type="ECO:0000256" key="3">
    <source>
        <dbReference type="ARBA" id="ARBA00009716"/>
    </source>
</evidence>
<dbReference type="Gene3D" id="3.60.20.10">
    <property type="entry name" value="Glutamine Phosphoribosylpyrophosphate, subunit 1, domain 1"/>
    <property type="match status" value="1"/>
</dbReference>
<evidence type="ECO:0000256" key="17">
    <source>
        <dbReference type="ARBA" id="ARBA00072108"/>
    </source>
</evidence>
<dbReference type="InterPro" id="IPR017932">
    <property type="entry name" value="GATase_2_dom"/>
</dbReference>
<gene>
    <name evidence="20" type="ORF">M911_06510</name>
</gene>
<dbReference type="GO" id="GO:0051538">
    <property type="term" value="F:3 iron, 4 sulfur cluster binding"/>
    <property type="evidence" value="ECO:0007669"/>
    <property type="project" value="UniProtKB-KW"/>
</dbReference>
<dbReference type="Proteomes" id="UP000019442">
    <property type="component" value="Chromosome"/>
</dbReference>
<keyword evidence="6" id="KW-0285">Flavoprotein</keyword>
<keyword evidence="21" id="KW-1185">Reference proteome</keyword>
<dbReference type="FunFam" id="3.60.20.10:FF:000001">
    <property type="entry name" value="Glutamate synthase, large subunit"/>
    <property type="match status" value="1"/>
</dbReference>
<keyword evidence="7" id="KW-0288">FMN</keyword>
<comment type="cofactor">
    <cofactor evidence="1">
        <name>FMN</name>
        <dbReference type="ChEBI" id="CHEBI:58210"/>
    </cofactor>
</comment>
<dbReference type="SUPFAM" id="SSF56235">
    <property type="entry name" value="N-terminal nucleophile aminohydrolases (Ntn hydrolases)"/>
    <property type="match status" value="1"/>
</dbReference>
<evidence type="ECO:0000259" key="19">
    <source>
        <dbReference type="PROSITE" id="PS51278"/>
    </source>
</evidence>
<evidence type="ECO:0000256" key="12">
    <source>
        <dbReference type="ARBA" id="ARBA00023014"/>
    </source>
</evidence>
<evidence type="ECO:0000256" key="2">
    <source>
        <dbReference type="ARBA" id="ARBA00001927"/>
    </source>
</evidence>
<evidence type="ECO:0000256" key="7">
    <source>
        <dbReference type="ARBA" id="ARBA00022643"/>
    </source>
</evidence>
<dbReference type="AlphaFoldDB" id="W8LA26"/>
<reference evidence="20 21" key="1">
    <citation type="journal article" date="2014" name="J Genomics">
        <title>Draft Genome Sequence of the Extremely Halophilic Phototrophic Purple Sulfur Bacterium Halorhodospira halochloris.</title>
        <authorList>
            <person name="Singh K.S."/>
            <person name="Kirksey J."/>
            <person name="Hoff W.D."/>
            <person name="Deole R."/>
        </authorList>
    </citation>
    <scope>NUCLEOTIDE SEQUENCE [LARGE SCALE GENOMIC DNA]</scope>
    <source>
        <strain evidence="20 21">A</strain>
    </source>
</reference>
<evidence type="ECO:0000256" key="5">
    <source>
        <dbReference type="ARBA" id="ARBA00022605"/>
    </source>
</evidence>
<evidence type="ECO:0000256" key="18">
    <source>
        <dbReference type="ARBA" id="ARBA00079921"/>
    </source>
</evidence>
<dbReference type="Pfam" id="PF04898">
    <property type="entry name" value="Glu_syn_central"/>
    <property type="match status" value="1"/>
</dbReference>
<comment type="similarity">
    <text evidence="3">Belongs to the glutamate synthase family.</text>
</comment>
<dbReference type="InterPro" id="IPR050711">
    <property type="entry name" value="ET-N_metabolism_enzyme"/>
</dbReference>
<feature type="domain" description="Glutamine amidotransferase type-2" evidence="19">
    <location>
        <begin position="21"/>
        <end position="417"/>
    </location>
</feature>
<dbReference type="Gene3D" id="3.20.20.70">
    <property type="entry name" value="Aldolase class I"/>
    <property type="match status" value="2"/>
</dbReference>
<dbReference type="InterPro" id="IPR029055">
    <property type="entry name" value="Ntn_hydrolases_N"/>
</dbReference>
<dbReference type="NCBIfam" id="NF008730">
    <property type="entry name" value="PRK11750.1"/>
    <property type="match status" value="1"/>
</dbReference>
<keyword evidence="10" id="KW-0560">Oxidoreductase</keyword>
<dbReference type="GO" id="GO:0019676">
    <property type="term" value="P:ammonia assimilation cycle"/>
    <property type="evidence" value="ECO:0007669"/>
    <property type="project" value="TreeGrafter"/>
</dbReference>
<evidence type="ECO:0000256" key="10">
    <source>
        <dbReference type="ARBA" id="ARBA00023002"/>
    </source>
</evidence>
<sequence length="1201" mass="130943">MRERAEEATGPWLRRHQHAACGVGVLAHLDGHASHGLIEDGFECLENLDHRGARGAEENTGDGAGMLLQKPHAFLSSVVAGLGDRDDYGAAQVFMPRDGDHRTAIRTLIARRCQAEGFDLLGWRQVPTQNQELGQTALDSEPQTWQFFVRPKQAVDPKALDVRLYVLRRAIENEVLYRNLVGAGAETFYICSLSRTTVVYKGLLTCGQFRSYFPDLSDARVTSSLVLVHARFSTNTLGAWDLAHPYRYLVHNGEINTLRGNQNWMRARESTLASPHLGKDMDKVKPLTGEGLSDSAQLDNVVELLALTGRSLPHALRMLIPEAWEKNPAMPEDRRDFYEYHSTLMEPWDGPALVVATDGQRIAAVLDRNGLRPCRYSLTRDGRLIMASETGVLDMPPDQILRKGRLNPGALFVLDPERGGIVPETQVFSELAGRPYGRWLREHRLTLPPDPPIASGPAMGGALPHALDQYQRAFGYTLEGLRAFLKPMAESGRDPIGAMGNDTPPAMLSSRARPLSHYFLQQFAQVSNPPLDYIREALVTSLGAYVGPRGNLLEEGKDHCRQLYLPSPILSGAQAHALGMIHREDLQPHPVDITYPKELDLQSAIRAMHATAVQIIEQGGGILLLSDALVGPERVAIPALLAVSSLHHHLIRCGLRMRTALILESGQPYTAHDMCVMIGYGADAIHPWLAYQGIRALVDEGMIEAEADAAVAQYRKALEGGLLKVMSKMGISTLQAYKGAQIFESLGLDQELIDAWFTGTTTHLPGVGLAEIEQDALADHERAFGRPIAAELPLDPGGHLYWRRDGERHHWNPYSIGKLQQAARNNDARAYEDFAREINEQAGGLLNVRGLLGFLEDEAAAIPLDDVEPAASILRRFSTGSMSFGALSQEAHEALAMAMNRIGGKSGTGEGGEQTERFGTERECSMKQVASGRFGVSARYLAQARQIEIKMAQGAKPGEGGELPGGKVDEGIARVRFTVPGVGLISPPPHHDIYSIEDLQQLIHDLKCANPGAEIHVKLVAKANVGTIAAGVAKARADAVLISGDSGGTGAALKTSIKHAGTPWELGLAETQRVLMANGLRSRITVRADGGFLTGRDVMIAALLGAEEYGFGTAPLVTLGCIMLRKCHCNTCSVGVATQDPELRRRFEGDPAHIVNYLRFVAEEMRRIMAALGFRTLDEAIGRVDCLRARPMAPAHKPMQS</sequence>
<comment type="catalytic activity">
    <reaction evidence="16">
        <text>2 L-glutamate + NADP(+) = L-glutamine + 2-oxoglutarate + NADPH + H(+)</text>
        <dbReference type="Rhea" id="RHEA:15501"/>
        <dbReference type="ChEBI" id="CHEBI:15378"/>
        <dbReference type="ChEBI" id="CHEBI:16810"/>
        <dbReference type="ChEBI" id="CHEBI:29985"/>
        <dbReference type="ChEBI" id="CHEBI:57783"/>
        <dbReference type="ChEBI" id="CHEBI:58349"/>
        <dbReference type="ChEBI" id="CHEBI:58359"/>
        <dbReference type="EC" id="1.4.1.13"/>
    </reaction>
</comment>
<keyword evidence="12" id="KW-0411">Iron-sulfur</keyword>
<dbReference type="GO" id="GO:0004355">
    <property type="term" value="F:glutamate synthase (NADPH) activity"/>
    <property type="evidence" value="ECO:0007669"/>
    <property type="project" value="UniProtKB-EC"/>
</dbReference>
<evidence type="ECO:0000256" key="13">
    <source>
        <dbReference type="ARBA" id="ARBA00023164"/>
    </source>
</evidence>
<keyword evidence="14" id="KW-0003">3Fe-4S</keyword>
<feature type="non-terminal residue" evidence="20">
    <location>
        <position position="1201"/>
    </location>
</feature>
<evidence type="ECO:0000313" key="21">
    <source>
        <dbReference type="Proteomes" id="UP000019442"/>
    </source>
</evidence>
<dbReference type="PANTHER" id="PTHR11938:SF133">
    <property type="entry name" value="GLUTAMATE SYNTHASE (NADH)"/>
    <property type="match status" value="1"/>
</dbReference>
<dbReference type="Pfam" id="PF01645">
    <property type="entry name" value="Glu_synthase"/>
    <property type="match status" value="1"/>
</dbReference>
<name>W8LA26_9GAMM</name>
<dbReference type="InterPro" id="IPR006982">
    <property type="entry name" value="Glu_synth_centr_N"/>
</dbReference>
<dbReference type="HOGENOM" id="CLU_000422_5_1_6"/>
<dbReference type="CDD" id="cd00713">
    <property type="entry name" value="GltS"/>
    <property type="match status" value="1"/>
</dbReference>
<keyword evidence="9" id="KW-0315">Glutamine amidotransferase</keyword>
<proteinExistence type="inferred from homology"/>
<evidence type="ECO:0000256" key="11">
    <source>
        <dbReference type="ARBA" id="ARBA00023004"/>
    </source>
</evidence>
<keyword evidence="13" id="KW-0314">Glutamate biosynthesis</keyword>
<dbReference type="KEGG" id="hhc:M911_06510"/>
<dbReference type="Pfam" id="PF00310">
    <property type="entry name" value="GATase_2"/>
    <property type="match status" value="1"/>
</dbReference>
<dbReference type="EMBL" id="CP007268">
    <property type="protein sequence ID" value="AHK80650.1"/>
    <property type="molecule type" value="Genomic_DNA"/>
</dbReference>
<dbReference type="EC" id="1.4.1.13" evidence="4"/>
<comment type="pathway">
    <text evidence="15">Amino-acid biosynthesis; L-glutamate biosynthesis via GLT pathway; L-glutamate from 2-oxoglutarate and L-glutamine (NADP(+) route): step 1/1.</text>
</comment>
<evidence type="ECO:0000256" key="4">
    <source>
        <dbReference type="ARBA" id="ARBA00012079"/>
    </source>
</evidence>
<dbReference type="GO" id="GO:0006537">
    <property type="term" value="P:glutamate biosynthetic process"/>
    <property type="evidence" value="ECO:0007669"/>
    <property type="project" value="UniProtKB-KW"/>
</dbReference>
<dbReference type="CDD" id="cd02808">
    <property type="entry name" value="GltS_FMN"/>
    <property type="match status" value="1"/>
</dbReference>
<dbReference type="PANTHER" id="PTHR11938">
    <property type="entry name" value="FAD NADPH DEHYDROGENASE/OXIDOREDUCTASE"/>
    <property type="match status" value="1"/>
</dbReference>
<evidence type="ECO:0000256" key="14">
    <source>
        <dbReference type="ARBA" id="ARBA00023291"/>
    </source>
</evidence>
<reference evidence="21" key="2">
    <citation type="submission" date="2014-02" db="EMBL/GenBank/DDBJ databases">
        <title>Draft Genome Sequence of extremely halophilic bacteria Halorhodospira halochloris.</title>
        <authorList>
            <person name="Singh K.S."/>
        </authorList>
    </citation>
    <scope>NUCLEOTIDE SEQUENCE [LARGE SCALE GENOMIC DNA]</scope>
    <source>
        <strain evidence="21">A</strain>
    </source>
</reference>
<dbReference type="SUPFAM" id="SSF51395">
    <property type="entry name" value="FMN-linked oxidoreductases"/>
    <property type="match status" value="1"/>
</dbReference>
<evidence type="ECO:0000313" key="20">
    <source>
        <dbReference type="EMBL" id="AHK80650.1"/>
    </source>
</evidence>
<dbReference type="GO" id="GO:0046872">
    <property type="term" value="F:metal ion binding"/>
    <property type="evidence" value="ECO:0007669"/>
    <property type="project" value="UniProtKB-KW"/>
</dbReference>
<evidence type="ECO:0000256" key="16">
    <source>
        <dbReference type="ARBA" id="ARBA00048151"/>
    </source>
</evidence>
<dbReference type="PROSITE" id="PS51278">
    <property type="entry name" value="GATASE_TYPE_2"/>
    <property type="match status" value="1"/>
</dbReference>